<evidence type="ECO:0000313" key="1">
    <source>
        <dbReference type="EMBL" id="TWB77260.1"/>
    </source>
</evidence>
<proteinExistence type="predicted"/>
<accession>A0A560K9C3</accession>
<dbReference type="EMBL" id="VITV01000003">
    <property type="protein sequence ID" value="TWB77260.1"/>
    <property type="molecule type" value="Genomic_DNA"/>
</dbReference>
<gene>
    <name evidence="1" type="ORF">FBZ87_10375</name>
</gene>
<sequence>MVAKLSIMVFLLEIFTTYRFSNMKMHNSALLYEA</sequence>
<dbReference type="Proteomes" id="UP000320516">
    <property type="component" value="Unassembled WGS sequence"/>
</dbReference>
<evidence type="ECO:0000313" key="2">
    <source>
        <dbReference type="Proteomes" id="UP000320516"/>
    </source>
</evidence>
<organism evidence="1 2">
    <name type="scientific">Nitrospirillum amazonense</name>
    <dbReference type="NCBI Taxonomy" id="28077"/>
    <lineage>
        <taxon>Bacteria</taxon>
        <taxon>Pseudomonadati</taxon>
        <taxon>Pseudomonadota</taxon>
        <taxon>Alphaproteobacteria</taxon>
        <taxon>Rhodospirillales</taxon>
        <taxon>Azospirillaceae</taxon>
        <taxon>Nitrospirillum</taxon>
    </lineage>
</organism>
<protein>
    <submittedName>
        <fullName evidence="1">Uncharacterized protein</fullName>
    </submittedName>
</protein>
<comment type="caution">
    <text evidence="1">The sequence shown here is derived from an EMBL/GenBank/DDBJ whole genome shotgun (WGS) entry which is preliminary data.</text>
</comment>
<dbReference type="AlphaFoldDB" id="A0A560K9C3"/>
<name>A0A560K9C3_9PROT</name>
<reference evidence="1 2" key="1">
    <citation type="submission" date="2019-06" db="EMBL/GenBank/DDBJ databases">
        <title>Genomic Encyclopedia of Type Strains, Phase IV (KMG-V): Genome sequencing to study the core and pangenomes of soil and plant-associated prokaryotes.</title>
        <authorList>
            <person name="Whitman W."/>
        </authorList>
    </citation>
    <scope>NUCLEOTIDE SEQUENCE [LARGE SCALE GENOMIC DNA]</scope>
    <source>
        <strain evidence="1 2">BR 12005</strain>
    </source>
</reference>